<feature type="transmembrane region" description="Helical" evidence="2">
    <location>
        <begin position="107"/>
        <end position="129"/>
    </location>
</feature>
<evidence type="ECO:0000256" key="2">
    <source>
        <dbReference type="SAM" id="Phobius"/>
    </source>
</evidence>
<feature type="transmembrane region" description="Helical" evidence="2">
    <location>
        <begin position="12"/>
        <end position="30"/>
    </location>
</feature>
<feature type="transmembrane region" description="Helical" evidence="2">
    <location>
        <begin position="42"/>
        <end position="62"/>
    </location>
</feature>
<reference evidence="3 4" key="1">
    <citation type="submission" date="2023-09" db="EMBL/GenBank/DDBJ databases">
        <title>Pangenome analysis of Batrachochytrium dendrobatidis and related Chytrids.</title>
        <authorList>
            <person name="Yacoub M.N."/>
            <person name="Stajich J.E."/>
            <person name="James T.Y."/>
        </authorList>
    </citation>
    <scope>NUCLEOTIDE SEQUENCE [LARGE SCALE GENOMIC DNA]</scope>
    <source>
        <strain evidence="3 4">JEL0888</strain>
    </source>
</reference>
<proteinExistence type="predicted"/>
<evidence type="ECO:0000256" key="1">
    <source>
        <dbReference type="SAM" id="MobiDB-lite"/>
    </source>
</evidence>
<evidence type="ECO:0000313" key="3">
    <source>
        <dbReference type="EMBL" id="KAL2919965.1"/>
    </source>
</evidence>
<feature type="region of interest" description="Disordered" evidence="1">
    <location>
        <begin position="297"/>
        <end position="318"/>
    </location>
</feature>
<feature type="transmembrane region" description="Helical" evidence="2">
    <location>
        <begin position="224"/>
        <end position="247"/>
    </location>
</feature>
<feature type="transmembrane region" description="Helical" evidence="2">
    <location>
        <begin position="74"/>
        <end position="95"/>
    </location>
</feature>
<dbReference type="Proteomes" id="UP001527925">
    <property type="component" value="Unassembled WGS sequence"/>
</dbReference>
<protein>
    <submittedName>
        <fullName evidence="3">Uncharacterized protein</fullName>
    </submittedName>
</protein>
<evidence type="ECO:0000313" key="4">
    <source>
        <dbReference type="Proteomes" id="UP001527925"/>
    </source>
</evidence>
<keyword evidence="4" id="KW-1185">Reference proteome</keyword>
<accession>A0ABR4NKE9</accession>
<name>A0ABR4NKE9_9FUNG</name>
<organism evidence="3 4">
    <name type="scientific">Polyrhizophydium stewartii</name>
    <dbReference type="NCBI Taxonomy" id="2732419"/>
    <lineage>
        <taxon>Eukaryota</taxon>
        <taxon>Fungi</taxon>
        <taxon>Fungi incertae sedis</taxon>
        <taxon>Chytridiomycota</taxon>
        <taxon>Chytridiomycota incertae sedis</taxon>
        <taxon>Chytridiomycetes</taxon>
        <taxon>Rhizophydiales</taxon>
        <taxon>Rhizophydiales incertae sedis</taxon>
        <taxon>Polyrhizophydium</taxon>
    </lineage>
</organism>
<comment type="caution">
    <text evidence="3">The sequence shown here is derived from an EMBL/GenBank/DDBJ whole genome shotgun (WGS) entry which is preliminary data.</text>
</comment>
<keyword evidence="2" id="KW-0812">Transmembrane</keyword>
<feature type="transmembrane region" description="Helical" evidence="2">
    <location>
        <begin position="198"/>
        <end position="218"/>
    </location>
</feature>
<gene>
    <name evidence="3" type="ORF">HK105_200031</name>
</gene>
<feature type="transmembrane region" description="Helical" evidence="2">
    <location>
        <begin position="149"/>
        <end position="177"/>
    </location>
</feature>
<dbReference type="EMBL" id="JADGIZ020000001">
    <property type="protein sequence ID" value="KAL2919965.1"/>
    <property type="molecule type" value="Genomic_DNA"/>
</dbReference>
<keyword evidence="2" id="KW-0472">Membrane</keyword>
<keyword evidence="2" id="KW-1133">Transmembrane helix</keyword>
<sequence length="318" mass="32846">MSADTTARGYTSSLATISSIVSSIVVYGAGISLTNAKTRSQALSATVAGVSFLAQRIIFLALVENVAGVDCIVINGVSYSLLVAMRLAVLFGLLLRAQAANRALDSMLMRVVTYASVALGLASIGATVLEAVRAKYPAGSCFQDPNQNFVLFSNLSSVMSVSILTVVIAVPVFRALAGAGGARPHTRVEAQAHVLSKVMRLTPLLLCAAMIGLTVSSSSISNSFLFRTVLVLTDFSHVWLLLFPMVVMAGDNGSSFGSGSGERTPRTALSPAAQQQAWQAYGDGKRVRIQAPAAAATYGGAGGASSASVAPWGAAPRQ</sequence>